<protein>
    <submittedName>
        <fullName evidence="3">Uncharacterized protein</fullName>
    </submittedName>
</protein>
<keyword evidence="2" id="KW-0812">Transmembrane</keyword>
<gene>
    <name evidence="3" type="ORF">T190115A13A_40018</name>
</gene>
<dbReference type="EMBL" id="CAXJRC010000041">
    <property type="protein sequence ID" value="CAL2107496.1"/>
    <property type="molecule type" value="Genomic_DNA"/>
</dbReference>
<evidence type="ECO:0000313" key="3">
    <source>
        <dbReference type="EMBL" id="CAL2107496.1"/>
    </source>
</evidence>
<name>A0ABM9PP24_9FLAO</name>
<dbReference type="Proteomes" id="UP001497602">
    <property type="component" value="Unassembled WGS sequence"/>
</dbReference>
<accession>A0ABM9PP24</accession>
<feature type="coiled-coil region" evidence="1">
    <location>
        <begin position="102"/>
        <end position="164"/>
    </location>
</feature>
<keyword evidence="4" id="KW-1185">Reference proteome</keyword>
<reference evidence="3 4" key="1">
    <citation type="submission" date="2024-05" db="EMBL/GenBank/DDBJ databases">
        <authorList>
            <person name="Duchaud E."/>
        </authorList>
    </citation>
    <scope>NUCLEOTIDE SEQUENCE [LARGE SCALE GENOMIC DNA]</scope>
    <source>
        <strain evidence="3">Ena-SAMPLE-TAB-13-05-2024-13:56:06:370-140305</strain>
    </source>
</reference>
<dbReference type="RefSeq" id="WP_348706457.1">
    <property type="nucleotide sequence ID" value="NZ_CAXIYA010000037.1"/>
</dbReference>
<feature type="transmembrane region" description="Helical" evidence="2">
    <location>
        <begin position="42"/>
        <end position="60"/>
    </location>
</feature>
<evidence type="ECO:0000256" key="2">
    <source>
        <dbReference type="SAM" id="Phobius"/>
    </source>
</evidence>
<sequence>MADKLHNFFSDNDFDIHEPHSGHLDRFQRKLQNSQKKSSYPWKWMSIAASIVLVVGFYLGTTIQPTNKKFSLAGISPNMAETETFFISTIKQELKEIEKHRNIETEMLIEHALDEIEELEEKFQAFSKELQNSDNKRIIIKSLINNYQQRLNILEQLLVKLEYQKNPAKFELKNDEII</sequence>
<keyword evidence="2" id="KW-0472">Membrane</keyword>
<evidence type="ECO:0000313" key="4">
    <source>
        <dbReference type="Proteomes" id="UP001497602"/>
    </source>
</evidence>
<comment type="caution">
    <text evidence="3">The sequence shown here is derived from an EMBL/GenBank/DDBJ whole genome shotgun (WGS) entry which is preliminary data.</text>
</comment>
<keyword evidence="2" id="KW-1133">Transmembrane helix</keyword>
<evidence type="ECO:0000256" key="1">
    <source>
        <dbReference type="SAM" id="Coils"/>
    </source>
</evidence>
<organism evidence="3 4">
    <name type="scientific">Tenacibaculum vairaonense</name>
    <dbReference type="NCBI Taxonomy" id="3137860"/>
    <lineage>
        <taxon>Bacteria</taxon>
        <taxon>Pseudomonadati</taxon>
        <taxon>Bacteroidota</taxon>
        <taxon>Flavobacteriia</taxon>
        <taxon>Flavobacteriales</taxon>
        <taxon>Flavobacteriaceae</taxon>
        <taxon>Tenacibaculum</taxon>
    </lineage>
</organism>
<keyword evidence="1" id="KW-0175">Coiled coil</keyword>
<proteinExistence type="predicted"/>